<dbReference type="PANTHER" id="PTHR20883">
    <property type="entry name" value="PHYTANOYL-COA DIOXYGENASE DOMAIN CONTAINING 1"/>
    <property type="match status" value="1"/>
</dbReference>
<evidence type="ECO:0000256" key="1">
    <source>
        <dbReference type="SAM" id="MobiDB-lite"/>
    </source>
</evidence>
<keyword evidence="2" id="KW-0560">Oxidoreductase</keyword>
<evidence type="ECO:0000313" key="2">
    <source>
        <dbReference type="EMBL" id="MBD3925060.1"/>
    </source>
</evidence>
<comment type="caution">
    <text evidence="2">The sequence shown here is derived from an EMBL/GenBank/DDBJ whole genome shotgun (WGS) entry which is preliminary data.</text>
</comment>
<keyword evidence="2" id="KW-0223">Dioxygenase</keyword>
<dbReference type="Pfam" id="PF05721">
    <property type="entry name" value="PhyH"/>
    <property type="match status" value="1"/>
</dbReference>
<reference evidence="2 3" key="1">
    <citation type="submission" date="2020-09" db="EMBL/GenBank/DDBJ databases">
        <title>novel species in genus Nocardioides.</title>
        <authorList>
            <person name="Zhang G."/>
        </authorList>
    </citation>
    <scope>NUCLEOTIDE SEQUENCE [LARGE SCALE GENOMIC DNA]</scope>
    <source>
        <strain evidence="2 3">KCTC 39551</strain>
    </source>
</reference>
<feature type="region of interest" description="Disordered" evidence="1">
    <location>
        <begin position="160"/>
        <end position="192"/>
    </location>
</feature>
<organism evidence="2 3">
    <name type="scientific">Nocardioides cavernae</name>
    <dbReference type="NCBI Taxonomy" id="1921566"/>
    <lineage>
        <taxon>Bacteria</taxon>
        <taxon>Bacillati</taxon>
        <taxon>Actinomycetota</taxon>
        <taxon>Actinomycetes</taxon>
        <taxon>Propionibacteriales</taxon>
        <taxon>Nocardioidaceae</taxon>
        <taxon>Nocardioides</taxon>
    </lineage>
</organism>
<gene>
    <name evidence="2" type="ORF">IEZ26_10545</name>
</gene>
<keyword evidence="3" id="KW-1185">Reference proteome</keyword>
<accession>A0ABR8NAZ5</accession>
<name>A0ABR8NAZ5_9ACTN</name>
<protein>
    <submittedName>
        <fullName evidence="2">Phytanoyl-CoA dioxygenase family protein</fullName>
    </submittedName>
</protein>
<dbReference type="Proteomes" id="UP000618818">
    <property type="component" value="Unassembled WGS sequence"/>
</dbReference>
<proteinExistence type="predicted"/>
<dbReference type="RefSeq" id="WP_191194758.1">
    <property type="nucleotide sequence ID" value="NZ_JACXYZ010000001.1"/>
</dbReference>
<dbReference type="GO" id="GO:0051213">
    <property type="term" value="F:dioxygenase activity"/>
    <property type="evidence" value="ECO:0007669"/>
    <property type="project" value="UniProtKB-KW"/>
</dbReference>
<dbReference type="Gene3D" id="2.60.120.620">
    <property type="entry name" value="q2cbj1_9rhob like domain"/>
    <property type="match status" value="1"/>
</dbReference>
<sequence>MDLHAATRSWIEDGFVVLPGYLPATDLAPAVDELGLLFPSAADFHDGADPDRNARFVGDEFDGIDGFPFASPALNRIPVCDALVSLATTLLGTPDIRLYSAEAWAKYEGAADYEQDLHRDYLNHTVLAPSTAPAYRQLELFVFLSEVTVELGAPRMVPRTATTDGLPAKPNFFPRRDTSDTEAGFVSPAGRPDLYREEVPATGPPGTVVAFQPQTVHRGSAITRPRGARFSMHLNYRPAAAEWAQRHAWADRSHDPDWYDFVEQADPRQLELFGFPAPGHPYWTAETLDGVGQRYPGLDMAPWRSKA</sequence>
<dbReference type="SUPFAM" id="SSF51197">
    <property type="entry name" value="Clavaminate synthase-like"/>
    <property type="match status" value="1"/>
</dbReference>
<dbReference type="InterPro" id="IPR008775">
    <property type="entry name" value="Phytyl_CoA_dOase-like"/>
</dbReference>
<dbReference type="PANTHER" id="PTHR20883:SF48">
    <property type="entry name" value="ECTOINE DIOXYGENASE"/>
    <property type="match status" value="1"/>
</dbReference>
<dbReference type="EMBL" id="JACXYZ010000001">
    <property type="protein sequence ID" value="MBD3925060.1"/>
    <property type="molecule type" value="Genomic_DNA"/>
</dbReference>
<evidence type="ECO:0000313" key="3">
    <source>
        <dbReference type="Proteomes" id="UP000618818"/>
    </source>
</evidence>